<feature type="domain" description="HTH psq-type" evidence="2">
    <location>
        <begin position="1"/>
        <end position="37"/>
    </location>
</feature>
<evidence type="ECO:0000256" key="1">
    <source>
        <dbReference type="ARBA" id="ARBA00004123"/>
    </source>
</evidence>
<dbReference type="InterPro" id="IPR007889">
    <property type="entry name" value="HTH_Psq"/>
</dbReference>
<protein>
    <submittedName>
        <fullName evidence="3">CENP-B N-terminal DNA-binding domain</fullName>
    </submittedName>
</protein>
<dbReference type="SUPFAM" id="SSF46689">
    <property type="entry name" value="Homeodomain-like"/>
    <property type="match status" value="1"/>
</dbReference>
<dbReference type="GO" id="GO:0003677">
    <property type="term" value="F:DNA binding"/>
    <property type="evidence" value="ECO:0007669"/>
    <property type="project" value="UniProtKB-KW"/>
</dbReference>
<keyword evidence="4" id="KW-1185">Reference proteome</keyword>
<keyword evidence="3" id="KW-0238">DNA-binding</keyword>
<evidence type="ECO:0000259" key="2">
    <source>
        <dbReference type="Pfam" id="PF05225"/>
    </source>
</evidence>
<dbReference type="InterPro" id="IPR009057">
    <property type="entry name" value="Homeodomain-like_sf"/>
</dbReference>
<dbReference type="EMBL" id="JASPKY010000128">
    <property type="protein sequence ID" value="KAK9731702.1"/>
    <property type="molecule type" value="Genomic_DNA"/>
</dbReference>
<organism evidence="3 4">
    <name type="scientific">Popillia japonica</name>
    <name type="common">Japanese beetle</name>
    <dbReference type="NCBI Taxonomy" id="7064"/>
    <lineage>
        <taxon>Eukaryota</taxon>
        <taxon>Metazoa</taxon>
        <taxon>Ecdysozoa</taxon>
        <taxon>Arthropoda</taxon>
        <taxon>Hexapoda</taxon>
        <taxon>Insecta</taxon>
        <taxon>Pterygota</taxon>
        <taxon>Neoptera</taxon>
        <taxon>Endopterygota</taxon>
        <taxon>Coleoptera</taxon>
        <taxon>Polyphaga</taxon>
        <taxon>Scarabaeiformia</taxon>
        <taxon>Scarabaeidae</taxon>
        <taxon>Rutelinae</taxon>
        <taxon>Popillia</taxon>
    </lineage>
</organism>
<dbReference type="Proteomes" id="UP001458880">
    <property type="component" value="Unassembled WGS sequence"/>
</dbReference>
<dbReference type="Gene3D" id="1.10.10.60">
    <property type="entry name" value="Homeodomain-like"/>
    <property type="match status" value="1"/>
</dbReference>
<dbReference type="GO" id="GO:0005634">
    <property type="term" value="C:nucleus"/>
    <property type="evidence" value="ECO:0007669"/>
    <property type="project" value="UniProtKB-SubCell"/>
</dbReference>
<name>A0AAW1L9W8_POPJA</name>
<gene>
    <name evidence="3" type="ORF">QE152_g13416</name>
</gene>
<evidence type="ECO:0000313" key="4">
    <source>
        <dbReference type="Proteomes" id="UP001458880"/>
    </source>
</evidence>
<proteinExistence type="predicted"/>
<accession>A0AAW1L9W8</accession>
<comment type="subcellular location">
    <subcellularLocation>
        <location evidence="1">Nucleus</location>
    </subcellularLocation>
</comment>
<reference evidence="3 4" key="1">
    <citation type="journal article" date="2024" name="BMC Genomics">
        <title>De novo assembly and annotation of Popillia japonica's genome with initial clues to its potential as an invasive pest.</title>
        <authorList>
            <person name="Cucini C."/>
            <person name="Boschi S."/>
            <person name="Funari R."/>
            <person name="Cardaioli E."/>
            <person name="Iannotti N."/>
            <person name="Marturano G."/>
            <person name="Paoli F."/>
            <person name="Bruttini M."/>
            <person name="Carapelli A."/>
            <person name="Frati F."/>
            <person name="Nardi F."/>
        </authorList>
    </citation>
    <scope>NUCLEOTIDE SEQUENCE [LARGE SCALE GENOMIC DNA]</scope>
    <source>
        <strain evidence="3">DMR45628</strain>
    </source>
</reference>
<comment type="caution">
    <text evidence="3">The sequence shown here is derived from an EMBL/GenBank/DDBJ whole genome shotgun (WGS) entry which is preliminary data.</text>
</comment>
<sequence length="96" mass="10640">MILAMDAVKNDGMSKKCAAKKFGVPGTTLKRRLEKNLPKRKMGPETILSGGEAQLLANWILSMGRKAFPVHATNLLSTVHKIMKETGRQTFLVKLF</sequence>
<dbReference type="Pfam" id="PF05225">
    <property type="entry name" value="HTH_psq"/>
    <property type="match status" value="1"/>
</dbReference>
<evidence type="ECO:0000313" key="3">
    <source>
        <dbReference type="EMBL" id="KAK9731702.1"/>
    </source>
</evidence>
<dbReference type="AlphaFoldDB" id="A0AAW1L9W8"/>